<reference evidence="9" key="1">
    <citation type="submission" date="2021-12" db="EMBL/GenBank/DDBJ databases">
        <authorList>
            <person name="King R."/>
        </authorList>
    </citation>
    <scope>NUCLEOTIDE SEQUENCE</scope>
</reference>
<feature type="region of interest" description="Actin-binding" evidence="6">
    <location>
        <begin position="458"/>
        <end position="480"/>
    </location>
</feature>
<dbReference type="GO" id="GO:0007015">
    <property type="term" value="P:actin filament organization"/>
    <property type="evidence" value="ECO:0007669"/>
    <property type="project" value="TreeGrafter"/>
</dbReference>
<sequence length="944" mass="104422">MQNYRGKAFGSLPPHVFALAESAYSSLQNGEKNQSVVISGESGAGKTETTKLILQYLCAAGGQASWAEQQILEANTVLEAFGNAKTVRNDNSSRFGKFVEVRLDHRGGIKGAVLRDFLLERARITGPAPRETNYHVFYQLVQGAKYKYLRPEEDNARKGRASEQGKLEALQLALTVLQVPPHMCEGLFKVLAAVLWLGNIQFQDIDGERTTLAPEDTEAVDAVAALLGLAPPTAQRVLLERQINVRGNVTDIPLRLPEARENRHAMARALYSRTFAWLVRHVNSTSAPGREAPRSLGVLDIFGFENFACNSLEQLCINYANEKLHMFFNNYVFALEQEIGSDGAYLTNIQGEFGEHQSFVKGSRRKWEEEFGVQHYAGAVTYSVQGFVDKNRDTQQDAFIDHLSRSANPFVRELADYVQELAPPGHDISLSSPNSTGTTQRGTSKGRPTVVDTFRAQLQSLVDMLQATDVWYVRCIKPNENKEAGKYDDQLVVEQLRYLGMNEIVRIRRDGYPVHLPAPHFQARYRCLLPHPRPAAPDPKTIMAVVQASNDDWQIGHTKIFMRSSIHSPLEAKRTFLLQSSALLIQKWYKGSIKRRQYLQWRNAVIVLQSAWRGWKERAAFLRLRRAALTLQRHLRGAFAREVAAALREMKRVNQEIKLREERNSLAEKVCAERAELETMAEQLRGLAVGGVNGGRADSLNLDNLFDFLAEVPAQRGAPDGQPDRQPTIAEIGASMERLADDLHQELEHVLAAEMNELGMSHTEAQRKPDGAPSEAIPPPPPSSLPLHTILQPSLPPSMTSSMTNGMTTSIIGTSPMSNDDVAMTGDVMTSSLTMPPPPVVEACVEQSPVFPPPPACTLPEPRGPPPPPPPPSHPPPPTQKDSTPPELTNGVIPNGKLSVINGKEPIYEAVIPRADQQTNKDNAKEVTLPTPPPPPPPPPENNE</sequence>
<comment type="similarity">
    <text evidence="6">Belongs to the TRAFAC class myosin-kinesin ATPase superfamily. Myosin family.</text>
</comment>
<evidence type="ECO:0000256" key="4">
    <source>
        <dbReference type="ARBA" id="ARBA00023175"/>
    </source>
</evidence>
<gene>
    <name evidence="9" type="ORF">DIATSA_LOCUS7154</name>
</gene>
<dbReference type="Gene3D" id="6.20.240.20">
    <property type="match status" value="1"/>
</dbReference>
<dbReference type="OrthoDB" id="312459at2759"/>
<dbReference type="GO" id="GO:0016020">
    <property type="term" value="C:membrane"/>
    <property type="evidence" value="ECO:0007669"/>
    <property type="project" value="TreeGrafter"/>
</dbReference>
<dbReference type="SUPFAM" id="SSF52540">
    <property type="entry name" value="P-loop containing nucleoside triphosphate hydrolases"/>
    <property type="match status" value="1"/>
</dbReference>
<evidence type="ECO:0000313" key="9">
    <source>
        <dbReference type="EMBL" id="CAH0756518.1"/>
    </source>
</evidence>
<dbReference type="GO" id="GO:0000146">
    <property type="term" value="F:microfilament motor activity"/>
    <property type="evidence" value="ECO:0007669"/>
    <property type="project" value="TreeGrafter"/>
</dbReference>
<dbReference type="InterPro" id="IPR027417">
    <property type="entry name" value="P-loop_NTPase"/>
</dbReference>
<accession>A0A9P0G352</accession>
<dbReference type="GO" id="GO:0005524">
    <property type="term" value="F:ATP binding"/>
    <property type="evidence" value="ECO:0007669"/>
    <property type="project" value="UniProtKB-UniRule"/>
</dbReference>
<feature type="domain" description="Myosin motor" evidence="8">
    <location>
        <begin position="1"/>
        <end position="575"/>
    </location>
</feature>
<dbReference type="GO" id="GO:0016459">
    <property type="term" value="C:myosin complex"/>
    <property type="evidence" value="ECO:0007669"/>
    <property type="project" value="UniProtKB-KW"/>
</dbReference>
<keyword evidence="10" id="KW-1185">Reference proteome</keyword>
<dbReference type="Gene3D" id="1.20.5.190">
    <property type="match status" value="1"/>
</dbReference>
<feature type="region of interest" description="Disordered" evidence="7">
    <location>
        <begin position="852"/>
        <end position="944"/>
    </location>
</feature>
<dbReference type="SMART" id="SM00015">
    <property type="entry name" value="IQ"/>
    <property type="match status" value="3"/>
</dbReference>
<dbReference type="Pfam" id="PF00612">
    <property type="entry name" value="IQ"/>
    <property type="match status" value="1"/>
</dbReference>
<feature type="region of interest" description="Disordered" evidence="7">
    <location>
        <begin position="762"/>
        <end position="791"/>
    </location>
</feature>
<dbReference type="PANTHER" id="PTHR13140:SF561">
    <property type="entry name" value="MIP31562P1"/>
    <property type="match status" value="1"/>
</dbReference>
<dbReference type="PANTHER" id="PTHR13140">
    <property type="entry name" value="MYOSIN"/>
    <property type="match status" value="1"/>
</dbReference>
<evidence type="ECO:0000256" key="2">
    <source>
        <dbReference type="ARBA" id="ARBA00022840"/>
    </source>
</evidence>
<evidence type="ECO:0000256" key="5">
    <source>
        <dbReference type="ARBA" id="ARBA00023203"/>
    </source>
</evidence>
<feature type="binding site" evidence="6">
    <location>
        <begin position="40"/>
        <end position="47"/>
    </location>
    <ligand>
        <name>ATP</name>
        <dbReference type="ChEBI" id="CHEBI:30616"/>
    </ligand>
</feature>
<dbReference type="Gene3D" id="1.20.58.530">
    <property type="match status" value="2"/>
</dbReference>
<organism evidence="9 10">
    <name type="scientific">Diatraea saccharalis</name>
    <name type="common">sugarcane borer</name>
    <dbReference type="NCBI Taxonomy" id="40085"/>
    <lineage>
        <taxon>Eukaryota</taxon>
        <taxon>Metazoa</taxon>
        <taxon>Ecdysozoa</taxon>
        <taxon>Arthropoda</taxon>
        <taxon>Hexapoda</taxon>
        <taxon>Insecta</taxon>
        <taxon>Pterygota</taxon>
        <taxon>Neoptera</taxon>
        <taxon>Endopterygota</taxon>
        <taxon>Lepidoptera</taxon>
        <taxon>Glossata</taxon>
        <taxon>Ditrysia</taxon>
        <taxon>Pyraloidea</taxon>
        <taxon>Crambidae</taxon>
        <taxon>Crambinae</taxon>
        <taxon>Diatraea</taxon>
    </lineage>
</organism>
<dbReference type="InterPro" id="IPR001609">
    <property type="entry name" value="Myosin_head_motor_dom-like"/>
</dbReference>
<evidence type="ECO:0000313" key="10">
    <source>
        <dbReference type="Proteomes" id="UP001153714"/>
    </source>
</evidence>
<dbReference type="GO" id="GO:0005737">
    <property type="term" value="C:cytoplasm"/>
    <property type="evidence" value="ECO:0007669"/>
    <property type="project" value="TreeGrafter"/>
</dbReference>
<dbReference type="GO" id="GO:0051015">
    <property type="term" value="F:actin filament binding"/>
    <property type="evidence" value="ECO:0007669"/>
    <property type="project" value="TreeGrafter"/>
</dbReference>
<dbReference type="InterPro" id="IPR000048">
    <property type="entry name" value="IQ_motif_EF-hand-BS"/>
</dbReference>
<protein>
    <recommendedName>
        <fullName evidence="8">Myosin motor domain-containing protein</fullName>
    </recommendedName>
</protein>
<keyword evidence="4 6" id="KW-0505">Motor protein</keyword>
<keyword evidence="3 6" id="KW-0518">Myosin</keyword>
<reference evidence="9" key="2">
    <citation type="submission" date="2022-10" db="EMBL/GenBank/DDBJ databases">
        <authorList>
            <consortium name="ENA_rothamsted_submissions"/>
            <consortium name="culmorum"/>
            <person name="King R."/>
        </authorList>
    </citation>
    <scope>NUCLEOTIDE SEQUENCE</scope>
</reference>
<proteinExistence type="inferred from homology"/>
<dbReference type="PROSITE" id="PS51456">
    <property type="entry name" value="MYOSIN_MOTOR"/>
    <property type="match status" value="1"/>
</dbReference>
<feature type="region of interest" description="Disordered" evidence="7">
    <location>
        <begin position="425"/>
        <end position="447"/>
    </location>
</feature>
<dbReference type="SMART" id="SM00242">
    <property type="entry name" value="MYSc"/>
    <property type="match status" value="1"/>
</dbReference>
<feature type="compositionally biased region" description="Polar residues" evidence="7">
    <location>
        <begin position="429"/>
        <end position="443"/>
    </location>
</feature>
<keyword evidence="5 6" id="KW-0009">Actin-binding</keyword>
<evidence type="ECO:0000256" key="3">
    <source>
        <dbReference type="ARBA" id="ARBA00023123"/>
    </source>
</evidence>
<dbReference type="PROSITE" id="PS50096">
    <property type="entry name" value="IQ"/>
    <property type="match status" value="2"/>
</dbReference>
<dbReference type="AlphaFoldDB" id="A0A9P0G352"/>
<feature type="compositionally biased region" description="Pro residues" evidence="7">
    <location>
        <begin position="852"/>
        <end position="879"/>
    </location>
</feature>
<dbReference type="Pfam" id="PF00063">
    <property type="entry name" value="Myosin_head"/>
    <property type="match status" value="2"/>
</dbReference>
<evidence type="ECO:0000256" key="7">
    <source>
        <dbReference type="SAM" id="MobiDB-lite"/>
    </source>
</evidence>
<feature type="compositionally biased region" description="Pro residues" evidence="7">
    <location>
        <begin position="930"/>
        <end position="944"/>
    </location>
</feature>
<dbReference type="InterPro" id="IPR036961">
    <property type="entry name" value="Kinesin_motor_dom_sf"/>
</dbReference>
<evidence type="ECO:0000259" key="8">
    <source>
        <dbReference type="PROSITE" id="PS51456"/>
    </source>
</evidence>
<dbReference type="EMBL" id="OU893333">
    <property type="protein sequence ID" value="CAH0756518.1"/>
    <property type="molecule type" value="Genomic_DNA"/>
</dbReference>
<dbReference type="PRINTS" id="PR00193">
    <property type="entry name" value="MYOSINHEAVY"/>
</dbReference>
<dbReference type="Gene3D" id="3.40.850.10">
    <property type="entry name" value="Kinesin motor domain"/>
    <property type="match status" value="2"/>
</dbReference>
<evidence type="ECO:0000256" key="6">
    <source>
        <dbReference type="PROSITE-ProRule" id="PRU00782"/>
    </source>
</evidence>
<dbReference type="Proteomes" id="UP001153714">
    <property type="component" value="Chromosome 2"/>
</dbReference>
<keyword evidence="1 6" id="KW-0547">Nucleotide-binding</keyword>
<dbReference type="Gene3D" id="1.20.120.720">
    <property type="entry name" value="Myosin VI head, motor domain, U50 subdomain"/>
    <property type="match status" value="1"/>
</dbReference>
<evidence type="ECO:0000256" key="1">
    <source>
        <dbReference type="ARBA" id="ARBA00022741"/>
    </source>
</evidence>
<name>A0A9P0G352_9NEOP</name>
<keyword evidence="2 6" id="KW-0067">ATP-binding</keyword>